<organism evidence="2 3">
    <name type="scientific">Roseicyclus elongatus DSM 19469</name>
    <dbReference type="NCBI Taxonomy" id="1294273"/>
    <lineage>
        <taxon>Bacteria</taxon>
        <taxon>Pseudomonadati</taxon>
        <taxon>Pseudomonadota</taxon>
        <taxon>Alphaproteobacteria</taxon>
        <taxon>Rhodobacterales</taxon>
        <taxon>Roseobacteraceae</taxon>
        <taxon>Roseicyclus</taxon>
    </lineage>
</organism>
<reference evidence="2 3" key="1">
    <citation type="submission" date="2013-03" db="EMBL/GenBank/DDBJ databases">
        <authorList>
            <person name="Fiebig A."/>
            <person name="Goeker M."/>
            <person name="Klenk H.-P.P."/>
        </authorList>
    </citation>
    <scope>NUCLEOTIDE SEQUENCE [LARGE SCALE GENOMIC DNA]</scope>
    <source>
        <strain evidence="3">DSM 19469</strain>
    </source>
</reference>
<evidence type="ECO:0000313" key="3">
    <source>
        <dbReference type="Proteomes" id="UP000019593"/>
    </source>
</evidence>
<proteinExistence type="predicted"/>
<sequence>MLSCRSKICRVLLDRHGLASCHAGVAAQSRRFVWLEYLRTGRSDQPFRATRARPDPSHGRDVSET</sequence>
<dbReference type="Proteomes" id="UP000019593">
    <property type="component" value="Chromosome"/>
</dbReference>
<evidence type="ECO:0000256" key="1">
    <source>
        <dbReference type="SAM" id="MobiDB-lite"/>
    </source>
</evidence>
<name>W8RNH1_9RHOB</name>
<keyword evidence="3" id="KW-1185">Reference proteome</keyword>
<protein>
    <submittedName>
        <fullName evidence="2">Uncharacterized protein</fullName>
    </submittedName>
</protein>
<dbReference type="HOGENOM" id="CLU_2847104_0_0_5"/>
<dbReference type="EMBL" id="CP004372">
    <property type="protein sequence ID" value="AHM02548.1"/>
    <property type="molecule type" value="Genomic_DNA"/>
</dbReference>
<gene>
    <name evidence="2" type="ORF">roselon_00083</name>
</gene>
<accession>W8RNH1</accession>
<dbReference type="AlphaFoldDB" id="W8RNH1"/>
<dbReference type="KEGG" id="red:roselon_00083"/>
<feature type="compositionally biased region" description="Basic and acidic residues" evidence="1">
    <location>
        <begin position="52"/>
        <end position="65"/>
    </location>
</feature>
<feature type="region of interest" description="Disordered" evidence="1">
    <location>
        <begin position="45"/>
        <end position="65"/>
    </location>
</feature>
<evidence type="ECO:0000313" key="2">
    <source>
        <dbReference type="EMBL" id="AHM02548.1"/>
    </source>
</evidence>